<dbReference type="Proteomes" id="UP001229209">
    <property type="component" value="Unassembled WGS sequence"/>
</dbReference>
<protein>
    <recommendedName>
        <fullName evidence="2">Inner membrane protein YgaP-like transmembrane domain-containing protein</fullName>
    </recommendedName>
</protein>
<dbReference type="Pfam" id="PF11127">
    <property type="entry name" value="YgaP-like_TM"/>
    <property type="match status" value="1"/>
</dbReference>
<evidence type="ECO:0000313" key="4">
    <source>
        <dbReference type="Proteomes" id="UP001229209"/>
    </source>
</evidence>
<keyword evidence="4" id="KW-1185">Reference proteome</keyword>
<feature type="compositionally biased region" description="Polar residues" evidence="1">
    <location>
        <begin position="115"/>
        <end position="124"/>
    </location>
</feature>
<name>A0ABT9LVS5_9BACL</name>
<feature type="compositionally biased region" description="Basic and acidic residues" evidence="1">
    <location>
        <begin position="91"/>
        <end position="100"/>
    </location>
</feature>
<reference evidence="3 4" key="1">
    <citation type="submission" date="2023-07" db="EMBL/GenBank/DDBJ databases">
        <title>Genomic Encyclopedia of Type Strains, Phase IV (KMG-IV): sequencing the most valuable type-strain genomes for metagenomic binning, comparative biology and taxonomic classification.</title>
        <authorList>
            <person name="Goeker M."/>
        </authorList>
    </citation>
    <scope>NUCLEOTIDE SEQUENCE [LARGE SCALE GENOMIC DNA]</scope>
    <source>
        <strain evidence="3 4">DSM 25924</strain>
    </source>
</reference>
<feature type="compositionally biased region" description="Low complexity" evidence="1">
    <location>
        <begin position="67"/>
        <end position="83"/>
    </location>
</feature>
<evidence type="ECO:0000313" key="3">
    <source>
        <dbReference type="EMBL" id="MDP9728365.1"/>
    </source>
</evidence>
<dbReference type="InterPro" id="IPR021309">
    <property type="entry name" value="YgaP-like_TM"/>
</dbReference>
<dbReference type="RefSeq" id="WP_203114401.1">
    <property type="nucleotide sequence ID" value="NZ_JAURUO010000006.1"/>
</dbReference>
<gene>
    <name evidence="3" type="ORF">J2S04_001302</name>
</gene>
<accession>A0ABT9LVS5</accession>
<proteinExistence type="predicted"/>
<evidence type="ECO:0000256" key="1">
    <source>
        <dbReference type="SAM" id="MobiDB-lite"/>
    </source>
</evidence>
<evidence type="ECO:0000259" key="2">
    <source>
        <dbReference type="Pfam" id="PF11127"/>
    </source>
</evidence>
<feature type="region of interest" description="Disordered" evidence="1">
    <location>
        <begin position="66"/>
        <end position="124"/>
    </location>
</feature>
<dbReference type="EMBL" id="JAURUO010000006">
    <property type="protein sequence ID" value="MDP9728365.1"/>
    <property type="molecule type" value="Genomic_DNA"/>
</dbReference>
<sequence>MQQNLSIPSRYSRMVAGIITLATASGGRKRGMMSTVAASIGAMKVAEGVLGWCPLMHVADRLFQEPSQSANAQATTSSQAQNTDKGNQQHQETKQNRDRTQYQNASHSREDHQHQGTYSETWLS</sequence>
<comment type="caution">
    <text evidence="3">The sequence shown here is derived from an EMBL/GenBank/DDBJ whole genome shotgun (WGS) entry which is preliminary data.</text>
</comment>
<feature type="domain" description="Inner membrane protein YgaP-like transmembrane" evidence="2">
    <location>
        <begin position="1"/>
        <end position="59"/>
    </location>
</feature>
<organism evidence="3 4">
    <name type="scientific">Alicyclobacillus tolerans</name>
    <dbReference type="NCBI Taxonomy" id="90970"/>
    <lineage>
        <taxon>Bacteria</taxon>
        <taxon>Bacillati</taxon>
        <taxon>Bacillota</taxon>
        <taxon>Bacilli</taxon>
        <taxon>Bacillales</taxon>
        <taxon>Alicyclobacillaceae</taxon>
        <taxon>Alicyclobacillus</taxon>
    </lineage>
</organism>